<accession>A0A8S1ISB4</accession>
<feature type="cross-link" description="Glycyl lysine isopeptide (Lys-Gly) (interchain with G-Cter in SUMO2)" evidence="8">
    <location>
        <position position="276"/>
    </location>
</feature>
<feature type="active site" description="Proton acceptor" evidence="6">
    <location>
        <position position="274"/>
    </location>
</feature>
<sequence length="466" mass="51192">MLQCRRLPNAGGRGSFSGPLGKGSRKALREALLSWLQKLAGKRGRKVASSSSSGELTIHNIQQLTVSPVREPSLGNQRRTSTRSNSGSICSLRGSIHSKTSSVSKPSTDYYAACRNSRRSAIDLTASHSCRNEASLKEMQSTTSFLAVYSFFTTAHRGSHANIIKARHRHTHERVAVKVYNKEQIPGILWENITREIRILTMAEGAEGIVQLRNSYEDENQAIAVLEDCTGGTLISRMASKGGQLSEQMCAQTVVKPLLETLAWLHSQGIVLRDLKPEHVMFDGNGSLRLVDFFSAAIVGEDSLISREGTLAYMAPEMVHKPTPEEVFNEVIGHGLSEADFPAYTQKVDIWSLGVIIFEALTGRQPFLAETAEDLRDVQDKTLASHGGLRTSLDSIKMREHMSPSALDFLTSIMRIDPDERPSAKELLDHAWLVSACRASLLSARTHESTDSFVSAVSPPKATHTR</sequence>
<evidence type="ECO:0000256" key="1">
    <source>
        <dbReference type="ARBA" id="ARBA00022527"/>
    </source>
</evidence>
<feature type="binding site" evidence="7">
    <location>
        <position position="178"/>
    </location>
    <ligand>
        <name>ATP</name>
        <dbReference type="ChEBI" id="CHEBI:30616"/>
    </ligand>
</feature>
<evidence type="ECO:0000313" key="11">
    <source>
        <dbReference type="EMBL" id="CAD7697750.1"/>
    </source>
</evidence>
<evidence type="ECO:0000256" key="2">
    <source>
        <dbReference type="ARBA" id="ARBA00022679"/>
    </source>
</evidence>
<evidence type="ECO:0000256" key="6">
    <source>
        <dbReference type="PIRSR" id="PIRSR630616-1"/>
    </source>
</evidence>
<keyword evidence="2" id="KW-0808">Transferase</keyword>
<feature type="domain" description="Protein kinase" evidence="10">
    <location>
        <begin position="149"/>
        <end position="433"/>
    </location>
</feature>
<dbReference type="PANTHER" id="PTHR24350">
    <property type="entry name" value="SERINE/THREONINE-PROTEIN KINASE IAL-RELATED"/>
    <property type="match status" value="1"/>
</dbReference>
<dbReference type="GO" id="GO:0005524">
    <property type="term" value="F:ATP binding"/>
    <property type="evidence" value="ECO:0007669"/>
    <property type="project" value="UniProtKB-KW"/>
</dbReference>
<evidence type="ECO:0000256" key="5">
    <source>
        <dbReference type="ARBA" id="ARBA00022840"/>
    </source>
</evidence>
<keyword evidence="12" id="KW-1185">Reference proteome</keyword>
<dbReference type="SUPFAM" id="SSF56112">
    <property type="entry name" value="Protein kinase-like (PK-like)"/>
    <property type="match status" value="1"/>
</dbReference>
<dbReference type="InterPro" id="IPR000719">
    <property type="entry name" value="Prot_kinase_dom"/>
</dbReference>
<dbReference type="InterPro" id="IPR030616">
    <property type="entry name" value="Aur-like"/>
</dbReference>
<proteinExistence type="predicted"/>
<feature type="region of interest" description="Disordered" evidence="9">
    <location>
        <begin position="1"/>
        <end position="22"/>
    </location>
</feature>
<dbReference type="GO" id="GO:0004674">
    <property type="term" value="F:protein serine/threonine kinase activity"/>
    <property type="evidence" value="ECO:0007669"/>
    <property type="project" value="UniProtKB-KW"/>
</dbReference>
<protein>
    <recommendedName>
        <fullName evidence="10">Protein kinase domain-containing protein</fullName>
    </recommendedName>
</protein>
<evidence type="ECO:0000313" key="12">
    <source>
        <dbReference type="Proteomes" id="UP000708148"/>
    </source>
</evidence>
<evidence type="ECO:0000256" key="7">
    <source>
        <dbReference type="PIRSR" id="PIRSR630616-2"/>
    </source>
</evidence>
<dbReference type="Gene3D" id="1.10.510.10">
    <property type="entry name" value="Transferase(Phosphotransferase) domain 1"/>
    <property type="match status" value="1"/>
</dbReference>
<evidence type="ECO:0000256" key="9">
    <source>
        <dbReference type="SAM" id="MobiDB-lite"/>
    </source>
</evidence>
<dbReference type="PROSITE" id="PS50011">
    <property type="entry name" value="PROTEIN_KINASE_DOM"/>
    <property type="match status" value="1"/>
</dbReference>
<dbReference type="Pfam" id="PF00069">
    <property type="entry name" value="Pkinase"/>
    <property type="match status" value="1"/>
</dbReference>
<keyword evidence="1" id="KW-0723">Serine/threonine-protein kinase</keyword>
<organism evidence="11 12">
    <name type="scientific">Ostreobium quekettii</name>
    <dbReference type="NCBI Taxonomy" id="121088"/>
    <lineage>
        <taxon>Eukaryota</taxon>
        <taxon>Viridiplantae</taxon>
        <taxon>Chlorophyta</taxon>
        <taxon>core chlorophytes</taxon>
        <taxon>Ulvophyceae</taxon>
        <taxon>TCBD clade</taxon>
        <taxon>Bryopsidales</taxon>
        <taxon>Ostreobineae</taxon>
        <taxon>Ostreobiaceae</taxon>
        <taxon>Ostreobium</taxon>
    </lineage>
</organism>
<evidence type="ECO:0000256" key="3">
    <source>
        <dbReference type="ARBA" id="ARBA00022741"/>
    </source>
</evidence>
<dbReference type="Proteomes" id="UP000708148">
    <property type="component" value="Unassembled WGS sequence"/>
</dbReference>
<keyword evidence="5 7" id="KW-0067">ATP-binding</keyword>
<comment type="caution">
    <text evidence="11">The sequence shown here is derived from an EMBL/GenBank/DDBJ whole genome shotgun (WGS) entry which is preliminary data.</text>
</comment>
<dbReference type="InterPro" id="IPR011009">
    <property type="entry name" value="Kinase-like_dom_sf"/>
</dbReference>
<feature type="binding site" evidence="7">
    <location>
        <position position="292"/>
    </location>
    <ligand>
        <name>ATP</name>
        <dbReference type="ChEBI" id="CHEBI:30616"/>
    </ligand>
</feature>
<dbReference type="OrthoDB" id="541276at2759"/>
<name>A0A8S1ISB4_9CHLO</name>
<dbReference type="EMBL" id="CAJHUC010000706">
    <property type="protein sequence ID" value="CAD7697750.1"/>
    <property type="molecule type" value="Genomic_DNA"/>
</dbReference>
<feature type="compositionally biased region" description="Polar residues" evidence="9">
    <location>
        <begin position="74"/>
        <end position="89"/>
    </location>
</feature>
<gene>
    <name evidence="11" type="ORF">OSTQU699_LOCUS3111</name>
</gene>
<reference evidence="11" key="1">
    <citation type="submission" date="2020-12" db="EMBL/GenBank/DDBJ databases">
        <authorList>
            <person name="Iha C."/>
        </authorList>
    </citation>
    <scope>NUCLEOTIDE SEQUENCE</scope>
</reference>
<evidence type="ECO:0000256" key="8">
    <source>
        <dbReference type="PIRSR" id="PIRSR630616-3"/>
    </source>
</evidence>
<dbReference type="AlphaFoldDB" id="A0A8S1ISB4"/>
<feature type="region of interest" description="Disordered" evidence="9">
    <location>
        <begin position="67"/>
        <end position="91"/>
    </location>
</feature>
<evidence type="ECO:0000259" key="10">
    <source>
        <dbReference type="PROSITE" id="PS50011"/>
    </source>
</evidence>
<keyword evidence="4" id="KW-0418">Kinase</keyword>
<evidence type="ECO:0000256" key="4">
    <source>
        <dbReference type="ARBA" id="ARBA00022777"/>
    </source>
</evidence>
<keyword evidence="3 7" id="KW-0547">Nucleotide-binding</keyword>